<sequence>MASTQAQEAVSQAPIVYDFDVSPVPPNPLGEGRWIKTAACLIIGDEILNGKTHDSNSNNFAKFCFEQGIELKRIEVIADDAEEIAEASRRMVEKYDFVITSGGIGPTHDDITYESLAAAFDQPLAHHAETLRRMGEMLKHRRDLGQQTAEQRVARERMALFPEKAEVLFVGKELWVPVVRLEGKLCILPGIPGLFQRLLSSLTPYLPLPPPSERPFRHLIFTNAPESSIAPYLTALHKRVSGEGVRVGSYPLLQKGVTVSLIGRDEARVRELGEEVAKEIEGEVVEAKRVGEGEPGLVPTIQPKGEPSVRPRSQEYKKHLWLDLLCFNSHTMDPTNKPKGPSPHYSLYQREVFKQGGDNGIMPSFSVHPDELADSTRRKLNDRGFFYANSNAGMGWTDRANREAFYRWRIIPRMLVDTNTRDLTITLFGHRIPAPILFAPIGINKLYSPKGELVPAQVAGELGLPYCLSTAASNSIEDVAAANEAGAAEKNESNSVHSYDGPNGANPRATAPRFYQLYCGHDDEVTISLMERAWKSGFDVMLWTVDTWQLGWRPTDINLANYIFYYPPGQTGNENGRADPVWMRKYGEAALQKDSGAWIDSSVWHGKAHGWAKLPWLVREWRRHLRGGGPFVLKGVQSAGGCAEGAGGRL</sequence>
<dbReference type="OrthoDB" id="448496at2759"/>
<gene>
    <name evidence="3" type="ORF">EW145_g3784</name>
</gene>
<dbReference type="PANTHER" id="PTHR47675:SF1">
    <property type="entry name" value="MOLYBDOPTERIN BINDING DOMAIN PROTEIN (AFU_ORTHOLOGUE AFUA_5G11210)"/>
    <property type="match status" value="1"/>
</dbReference>
<dbReference type="Pfam" id="PF24102">
    <property type="entry name" value="FLAD1_M"/>
    <property type="match status" value="1"/>
</dbReference>
<proteinExistence type="predicted"/>
<dbReference type="InterPro" id="IPR036425">
    <property type="entry name" value="MoaB/Mog-like_dom_sf"/>
</dbReference>
<comment type="caution">
    <text evidence="3">The sequence shown here is derived from an EMBL/GenBank/DDBJ whole genome shotgun (WGS) entry which is preliminary data.</text>
</comment>
<evidence type="ECO:0000313" key="4">
    <source>
        <dbReference type="Proteomes" id="UP000308199"/>
    </source>
</evidence>
<dbReference type="InterPro" id="IPR001453">
    <property type="entry name" value="MoaB/Mog_dom"/>
</dbReference>
<dbReference type="SUPFAM" id="SSF51395">
    <property type="entry name" value="FMN-linked oxidoreductases"/>
    <property type="match status" value="1"/>
</dbReference>
<dbReference type="Gene3D" id="3.20.20.70">
    <property type="entry name" value="Aldolase class I"/>
    <property type="match status" value="1"/>
</dbReference>
<dbReference type="InterPro" id="IPR000262">
    <property type="entry name" value="FMN-dep_DH"/>
</dbReference>
<dbReference type="PANTHER" id="PTHR47675">
    <property type="entry name" value="MOLYBDOPTERIN BINDING DOMAIN PROTEIN (AFU_ORTHOLOGUE AFUA_5G11210)"/>
    <property type="match status" value="1"/>
</dbReference>
<dbReference type="Pfam" id="PF01070">
    <property type="entry name" value="FMN_dh"/>
    <property type="match status" value="1"/>
</dbReference>
<dbReference type="InterPro" id="IPR056596">
    <property type="entry name" value="FLAD1_M"/>
</dbReference>
<dbReference type="GO" id="GO:0047884">
    <property type="term" value="F:FAD diphosphatase activity"/>
    <property type="evidence" value="ECO:0007669"/>
    <property type="project" value="TreeGrafter"/>
</dbReference>
<dbReference type="CDD" id="cd00885">
    <property type="entry name" value="cinA"/>
    <property type="match status" value="1"/>
</dbReference>
<dbReference type="PROSITE" id="PS51349">
    <property type="entry name" value="FMN_HYDROXY_ACID_DH_2"/>
    <property type="match status" value="1"/>
</dbReference>
<dbReference type="GO" id="GO:0042726">
    <property type="term" value="P:flavin-containing compound metabolic process"/>
    <property type="evidence" value="ECO:0007669"/>
    <property type="project" value="TreeGrafter"/>
</dbReference>
<dbReference type="SUPFAM" id="SSF53218">
    <property type="entry name" value="Molybdenum cofactor biosynthesis proteins"/>
    <property type="match status" value="1"/>
</dbReference>
<dbReference type="Proteomes" id="UP000308199">
    <property type="component" value="Unassembled WGS sequence"/>
</dbReference>
<accession>A0A4S4L5V4</accession>
<evidence type="ECO:0000259" key="2">
    <source>
        <dbReference type="PROSITE" id="PS51349"/>
    </source>
</evidence>
<dbReference type="EMBL" id="SGPK01000171">
    <property type="protein sequence ID" value="THH06862.1"/>
    <property type="molecule type" value="Genomic_DNA"/>
</dbReference>
<evidence type="ECO:0000256" key="1">
    <source>
        <dbReference type="ARBA" id="ARBA00001917"/>
    </source>
</evidence>
<comment type="cofactor">
    <cofactor evidence="1">
        <name>FMN</name>
        <dbReference type="ChEBI" id="CHEBI:58210"/>
    </cofactor>
</comment>
<dbReference type="Gene3D" id="3.40.980.10">
    <property type="entry name" value="MoaB/Mog-like domain"/>
    <property type="match status" value="1"/>
</dbReference>
<dbReference type="GO" id="GO:0016491">
    <property type="term" value="F:oxidoreductase activity"/>
    <property type="evidence" value="ECO:0007669"/>
    <property type="project" value="InterPro"/>
</dbReference>
<keyword evidence="4" id="KW-1185">Reference proteome</keyword>
<reference evidence="3 4" key="1">
    <citation type="submission" date="2019-02" db="EMBL/GenBank/DDBJ databases">
        <title>Genome sequencing of the rare red list fungi Phellinidium pouzarii.</title>
        <authorList>
            <person name="Buettner E."/>
            <person name="Kellner H."/>
        </authorList>
    </citation>
    <scope>NUCLEOTIDE SEQUENCE [LARGE SCALE GENOMIC DNA]</scope>
    <source>
        <strain evidence="3 4">DSM 108285</strain>
    </source>
</reference>
<dbReference type="InterPro" id="IPR013785">
    <property type="entry name" value="Aldolase_TIM"/>
</dbReference>
<dbReference type="AlphaFoldDB" id="A0A4S4L5V4"/>
<organism evidence="3 4">
    <name type="scientific">Phellinidium pouzarii</name>
    <dbReference type="NCBI Taxonomy" id="167371"/>
    <lineage>
        <taxon>Eukaryota</taxon>
        <taxon>Fungi</taxon>
        <taxon>Dikarya</taxon>
        <taxon>Basidiomycota</taxon>
        <taxon>Agaricomycotina</taxon>
        <taxon>Agaricomycetes</taxon>
        <taxon>Hymenochaetales</taxon>
        <taxon>Hymenochaetaceae</taxon>
        <taxon>Phellinidium</taxon>
    </lineage>
</organism>
<protein>
    <recommendedName>
        <fullName evidence="2">FMN hydroxy acid dehydrogenase domain-containing protein</fullName>
    </recommendedName>
</protein>
<dbReference type="Pfam" id="PF00994">
    <property type="entry name" value="MoCF_biosynth"/>
    <property type="match status" value="1"/>
</dbReference>
<dbReference type="SMART" id="SM00852">
    <property type="entry name" value="MoCF_biosynth"/>
    <property type="match status" value="1"/>
</dbReference>
<dbReference type="InterPro" id="IPR037396">
    <property type="entry name" value="FMN_HAD"/>
</dbReference>
<evidence type="ECO:0000313" key="3">
    <source>
        <dbReference type="EMBL" id="THH06862.1"/>
    </source>
</evidence>
<feature type="domain" description="FMN hydroxy acid dehydrogenase" evidence="2">
    <location>
        <begin position="361"/>
        <end position="650"/>
    </location>
</feature>
<name>A0A4S4L5V4_9AGAM</name>